<proteinExistence type="predicted"/>
<dbReference type="PANTHER" id="PTHR37809:SF1">
    <property type="entry name" value="RIBOSOMAL PROTEIN S12 METHYLTHIOTRANSFERASE ACCESSORY FACTOR YCAO"/>
    <property type="match status" value="1"/>
</dbReference>
<sequence length="399" mass="43892">MISDAPLTSYSDRSCSPNETMARIMPSLAKHGITRLARLTDLDRIGIPVWNAITPNSRSIVINQGKGIEDIDAKVSAAMEALERAVAGNPQIEIRRTSFRQLDSEGSAANPLHCLISAGRSEIQPEEILAWTLGYDIIAERDVWVPADAVLLDDTRANRFWQSSDGLASGNTLLEATFHGLLERIERDAEVVSQFGSQEERRRRCIDVHSFYDPILSGLAQRVRDAGFRLQMFDTTSDVGVPCFEAFMAPVVPSEITLRYIEVTHGAGAHPNPVRAAIRAVTEAAQSRITYISGARDDIHPDTFTRPLPDHLHEALFLESNRYTPRENVIPGATLNDMLPGVIGKLKAVGVKSAIAVHLNPGEDDFSVAKVLVPGLENPDGSRKRRFGSRALKRIMKSK</sequence>
<dbReference type="PANTHER" id="PTHR37809">
    <property type="entry name" value="RIBOSOMAL PROTEIN S12 METHYLTHIOTRANSFERASE ACCESSORY FACTOR YCAO"/>
    <property type="match status" value="1"/>
</dbReference>
<geneLocation type="plasmid" evidence="2">
    <name>pC5.7c</name>
</geneLocation>
<accession>A0A7S4ZRL6</accession>
<organism evidence="2">
    <name type="scientific">Rhizobium rhizogenes</name>
    <name type="common">Agrobacterium rhizogenes</name>
    <dbReference type="NCBI Taxonomy" id="359"/>
    <lineage>
        <taxon>Bacteria</taxon>
        <taxon>Pseudomonadati</taxon>
        <taxon>Pseudomonadota</taxon>
        <taxon>Alphaproteobacteria</taxon>
        <taxon>Hyphomicrobiales</taxon>
        <taxon>Rhizobiaceae</taxon>
        <taxon>Rhizobium/Agrobacterium group</taxon>
        <taxon>Rhizobium</taxon>
    </lineage>
</organism>
<dbReference type="RefSeq" id="WP_201009188.1">
    <property type="nucleotide sequence ID" value="NZ_MK318969.1"/>
</dbReference>
<dbReference type="NCBIfam" id="TIGR00702">
    <property type="entry name" value="YcaO-type kinase domain"/>
    <property type="match status" value="1"/>
</dbReference>
<dbReference type="Gene3D" id="3.30.40.250">
    <property type="match status" value="1"/>
</dbReference>
<keyword evidence="2" id="KW-0614">Plasmid</keyword>
<dbReference type="Gene3D" id="3.30.160.660">
    <property type="match status" value="1"/>
</dbReference>
<dbReference type="AlphaFoldDB" id="A0A7S4ZRL6"/>
<evidence type="ECO:0000313" key="2">
    <source>
        <dbReference type="EMBL" id="QCL09432.1"/>
    </source>
</evidence>
<evidence type="ECO:0000259" key="1">
    <source>
        <dbReference type="PROSITE" id="PS51664"/>
    </source>
</evidence>
<dbReference type="Pfam" id="PF02624">
    <property type="entry name" value="YcaO"/>
    <property type="match status" value="1"/>
</dbReference>
<dbReference type="Gene3D" id="3.30.1330.230">
    <property type="match status" value="1"/>
</dbReference>
<dbReference type="EMBL" id="MK318969">
    <property type="protein sequence ID" value="QCL09432.1"/>
    <property type="molecule type" value="Genomic_DNA"/>
</dbReference>
<gene>
    <name evidence="2" type="ORF">pC5.7c_565</name>
</gene>
<dbReference type="InterPro" id="IPR003776">
    <property type="entry name" value="YcaO-like_dom"/>
</dbReference>
<protein>
    <recommendedName>
        <fullName evidence="1">YcaO domain-containing protein</fullName>
    </recommendedName>
</protein>
<reference evidence="2" key="1">
    <citation type="submission" date="2018-12" db="EMBL/GenBank/DDBJ databases">
        <title>Three Rhizobium rhizogenes strains isolated from the same crown gall tumor carry diverse plasmids.</title>
        <authorList>
            <person name="Pulawska J."/>
            <person name="Kuzmanovic N."/>
        </authorList>
    </citation>
    <scope>NUCLEOTIDE SEQUENCE</scope>
    <source>
        <strain evidence="2">C5.7</strain>
        <plasmid evidence="2">pC5.7c</plasmid>
    </source>
</reference>
<dbReference type="PROSITE" id="PS51664">
    <property type="entry name" value="YCAO"/>
    <property type="match status" value="1"/>
</dbReference>
<feature type="domain" description="YcaO" evidence="1">
    <location>
        <begin position="65"/>
        <end position="399"/>
    </location>
</feature>
<name>A0A7S4ZRL6_RHIRH</name>